<reference evidence="2 3" key="1">
    <citation type="submission" date="2019-08" db="EMBL/GenBank/DDBJ databases">
        <authorList>
            <person name="Chang H.C."/>
            <person name="Mun S.Y."/>
        </authorList>
    </citation>
    <scope>NUCLEOTIDE SEQUENCE [LARGE SCALE GENOMIC DNA]</scope>
    <source>
        <strain evidence="2 3">SK</strain>
    </source>
</reference>
<protein>
    <submittedName>
        <fullName evidence="2">Acyltransferase</fullName>
    </submittedName>
</protein>
<dbReference type="InterPro" id="IPR052734">
    <property type="entry name" value="Nod_factor_acetyltransferase"/>
</dbReference>
<sequence>MKRIEWIDIAKGQTIFLVVLVHVLEGIYKTNLFPEAKLGLECSMSGIFLIIMPIFLALSGYLYKVPQNRKYFIDQFKKKAWNLLWPSIIFSVIYVGLQQCAGGDVHEGHQWSSLLTMGITPIGYLWFLETLFLTWLLMSALFSLKINIWFQALIYVGLVFVGWHVQGPLILQDVCVWSIFFFLGYLIKNNSKIMLQSGVVIGSLIVLLMTLYAQSQIPTEWYDTNGPTPLIMLGKLASVIVAFKFFQVLHLKRTKMYWLNAGKNSLIIYLVHAPLASILRILLLKLGINNFYLLTFLILIFTWELSRWVAWISLRYRPLQIIFYPTRWWSDRTKERS</sequence>
<dbReference type="EMBL" id="CP043431">
    <property type="protein sequence ID" value="QNT64055.1"/>
    <property type="molecule type" value="Genomic_DNA"/>
</dbReference>
<dbReference type="Proteomes" id="UP000516446">
    <property type="component" value="Chromosome"/>
</dbReference>
<feature type="domain" description="Acyltransferase 3" evidence="1">
    <location>
        <begin position="5"/>
        <end position="301"/>
    </location>
</feature>
<dbReference type="InterPro" id="IPR002656">
    <property type="entry name" value="Acyl_transf_3_dom"/>
</dbReference>
<dbReference type="Pfam" id="PF01757">
    <property type="entry name" value="Acyl_transf_3"/>
    <property type="match status" value="1"/>
</dbReference>
<dbReference type="PANTHER" id="PTHR37312:SF1">
    <property type="entry name" value="MEMBRANE-BOUND ACYLTRANSFERASE YKRP-RELATED"/>
    <property type="match status" value="1"/>
</dbReference>
<dbReference type="AlphaFoldDB" id="A0A7H1MKR9"/>
<organism evidence="2 3">
    <name type="scientific">Weissella koreensis</name>
    <dbReference type="NCBI Taxonomy" id="165096"/>
    <lineage>
        <taxon>Bacteria</taxon>
        <taxon>Bacillati</taxon>
        <taxon>Bacillota</taxon>
        <taxon>Bacilli</taxon>
        <taxon>Lactobacillales</taxon>
        <taxon>Lactobacillaceae</taxon>
        <taxon>Weissella</taxon>
    </lineage>
</organism>
<dbReference type="RefSeq" id="WP_006845776.1">
    <property type="nucleotide sequence ID" value="NZ_CP026847.1"/>
</dbReference>
<dbReference type="PANTHER" id="PTHR37312">
    <property type="entry name" value="MEMBRANE-BOUND ACYLTRANSFERASE YKRP-RELATED"/>
    <property type="match status" value="1"/>
</dbReference>
<proteinExistence type="predicted"/>
<keyword evidence="2" id="KW-0012">Acyltransferase</keyword>
<evidence type="ECO:0000259" key="1">
    <source>
        <dbReference type="Pfam" id="PF01757"/>
    </source>
</evidence>
<accession>A0A7H1MKR9</accession>
<keyword evidence="3" id="KW-1185">Reference proteome</keyword>
<gene>
    <name evidence="2" type="ORF">FY536_01630</name>
</gene>
<keyword evidence="2" id="KW-0808">Transferase</keyword>
<evidence type="ECO:0000313" key="3">
    <source>
        <dbReference type="Proteomes" id="UP000516446"/>
    </source>
</evidence>
<name>A0A7H1MKR9_9LACO</name>
<dbReference type="GO" id="GO:0016747">
    <property type="term" value="F:acyltransferase activity, transferring groups other than amino-acyl groups"/>
    <property type="evidence" value="ECO:0007669"/>
    <property type="project" value="InterPro"/>
</dbReference>
<evidence type="ECO:0000313" key="2">
    <source>
        <dbReference type="EMBL" id="QNT64055.1"/>
    </source>
</evidence>